<dbReference type="SUPFAM" id="SSF49599">
    <property type="entry name" value="TRAF domain-like"/>
    <property type="match status" value="2"/>
</dbReference>
<dbReference type="PROSITE" id="PS50144">
    <property type="entry name" value="MATH"/>
    <property type="match status" value="1"/>
</dbReference>
<dbReference type="InterPro" id="IPR001841">
    <property type="entry name" value="Znf_RING"/>
</dbReference>
<dbReference type="InterPro" id="IPR001293">
    <property type="entry name" value="Znf_TRAF"/>
</dbReference>
<keyword evidence="5" id="KW-0677">Repeat</keyword>
<comment type="function">
    <text evidence="1">Probable adapter protein and signal transducer that links members of the tumor necrosis factor receptor family to different signaling pathways by association with the receptor cytoplasmic domain and kinases.</text>
</comment>
<dbReference type="InterPro" id="IPR013083">
    <property type="entry name" value="Znf_RING/FYVE/PHD"/>
</dbReference>
<dbReference type="EMBL" id="GL883010">
    <property type="protein sequence ID" value="EGG22020.1"/>
    <property type="molecule type" value="Genomic_DNA"/>
</dbReference>
<dbReference type="Gene3D" id="2.60.210.10">
    <property type="entry name" value="Apoptosis, Tumor Necrosis Factor Receptor Associated Protein 2, Chain A"/>
    <property type="match status" value="1"/>
</dbReference>
<evidence type="ECO:0000256" key="6">
    <source>
        <dbReference type="ARBA" id="ARBA00022771"/>
    </source>
</evidence>
<organism evidence="12 13">
    <name type="scientific">Cavenderia fasciculata</name>
    <name type="common">Slime mold</name>
    <name type="synonym">Dictyostelium fasciculatum</name>
    <dbReference type="NCBI Taxonomy" id="261658"/>
    <lineage>
        <taxon>Eukaryota</taxon>
        <taxon>Amoebozoa</taxon>
        <taxon>Evosea</taxon>
        <taxon>Eumycetozoa</taxon>
        <taxon>Dictyostelia</taxon>
        <taxon>Acytosteliales</taxon>
        <taxon>Cavenderiaceae</taxon>
        <taxon>Cavenderia</taxon>
    </lineage>
</organism>
<dbReference type="STRING" id="1054147.F4PQR2"/>
<gene>
    <name evidence="12" type="ORF">DFA_01909</name>
</gene>
<evidence type="ECO:0000259" key="11">
    <source>
        <dbReference type="PROSITE" id="PS50145"/>
    </source>
</evidence>
<dbReference type="PROSITE" id="PS50089">
    <property type="entry name" value="ZF_RING_2"/>
    <property type="match status" value="1"/>
</dbReference>
<keyword evidence="4 8" id="KW-0479">Metal-binding</keyword>
<dbReference type="OrthoDB" id="9049620at2759"/>
<feature type="domain" description="MATH" evidence="10">
    <location>
        <begin position="272"/>
        <end position="390"/>
    </location>
</feature>
<accession>F4PQR2</accession>
<reference evidence="13" key="1">
    <citation type="journal article" date="2011" name="Genome Res.">
        <title>Phylogeny-wide analysis of social amoeba genomes highlights ancient origins for complex intercellular communication.</title>
        <authorList>
            <person name="Heidel A.J."/>
            <person name="Lawal H.M."/>
            <person name="Felder M."/>
            <person name="Schilde C."/>
            <person name="Helps N.R."/>
            <person name="Tunggal B."/>
            <person name="Rivero F."/>
            <person name="John U."/>
            <person name="Schleicher M."/>
            <person name="Eichinger L."/>
            <person name="Platzer M."/>
            <person name="Noegel A.A."/>
            <person name="Schaap P."/>
            <person name="Gloeckner G."/>
        </authorList>
    </citation>
    <scope>NUCLEOTIDE SEQUENCE [LARGE SCALE GENOMIC DNA]</scope>
    <source>
        <strain evidence="13">SH3</strain>
    </source>
</reference>
<dbReference type="PROSITE" id="PS50145">
    <property type="entry name" value="ZF_TRAF"/>
    <property type="match status" value="1"/>
</dbReference>
<evidence type="ECO:0008006" key="14">
    <source>
        <dbReference type="Google" id="ProtNLM"/>
    </source>
</evidence>
<evidence type="ECO:0000313" key="12">
    <source>
        <dbReference type="EMBL" id="EGG22020.1"/>
    </source>
</evidence>
<dbReference type="Proteomes" id="UP000007797">
    <property type="component" value="Unassembled WGS sequence"/>
</dbReference>
<dbReference type="PANTHER" id="PTHR10131:SF94">
    <property type="entry name" value="TNF RECEPTOR-ASSOCIATED FACTOR 4"/>
    <property type="match status" value="1"/>
</dbReference>
<proteinExistence type="predicted"/>
<dbReference type="OMA" id="HILRCEY"/>
<dbReference type="InterPro" id="IPR002083">
    <property type="entry name" value="MATH/TRAF_dom"/>
</dbReference>
<keyword evidence="3" id="KW-0963">Cytoplasm</keyword>
<keyword evidence="7 8" id="KW-0862">Zinc</keyword>
<dbReference type="CDD" id="cd00121">
    <property type="entry name" value="MATH"/>
    <property type="match status" value="1"/>
</dbReference>
<evidence type="ECO:0000256" key="3">
    <source>
        <dbReference type="ARBA" id="ARBA00022490"/>
    </source>
</evidence>
<evidence type="ECO:0000256" key="1">
    <source>
        <dbReference type="ARBA" id="ARBA00003051"/>
    </source>
</evidence>
<dbReference type="Gene3D" id="3.30.40.10">
    <property type="entry name" value="Zinc/RING finger domain, C3HC4 (zinc finger)"/>
    <property type="match status" value="2"/>
</dbReference>
<keyword evidence="13" id="KW-1185">Reference proteome</keyword>
<dbReference type="PANTHER" id="PTHR10131">
    <property type="entry name" value="TNF RECEPTOR ASSOCIATED FACTOR"/>
    <property type="match status" value="1"/>
</dbReference>
<name>F4PQR2_CACFS</name>
<dbReference type="GO" id="GO:0005737">
    <property type="term" value="C:cytoplasm"/>
    <property type="evidence" value="ECO:0007669"/>
    <property type="project" value="UniProtKB-SubCell"/>
</dbReference>
<feature type="domain" description="TRAF-type" evidence="11">
    <location>
        <begin position="121"/>
        <end position="171"/>
    </location>
</feature>
<evidence type="ECO:0000259" key="9">
    <source>
        <dbReference type="PROSITE" id="PS50089"/>
    </source>
</evidence>
<feature type="domain" description="RING-type" evidence="9">
    <location>
        <begin position="25"/>
        <end position="64"/>
    </location>
</feature>
<evidence type="ECO:0000259" key="10">
    <source>
        <dbReference type="PROSITE" id="PS50144"/>
    </source>
</evidence>
<evidence type="ECO:0000256" key="8">
    <source>
        <dbReference type="PROSITE-ProRule" id="PRU00207"/>
    </source>
</evidence>
<evidence type="ECO:0000313" key="13">
    <source>
        <dbReference type="Proteomes" id="UP000007797"/>
    </source>
</evidence>
<dbReference type="GO" id="GO:0008270">
    <property type="term" value="F:zinc ion binding"/>
    <property type="evidence" value="ECO:0007669"/>
    <property type="project" value="UniProtKB-KW"/>
</dbReference>
<sequence length="402" mass="46048">MSGERESLSIEERVANQSDLDTLTCSICLSLITAPVKQCVSGHLGCEACLDHVAKTTGTCPQCRTPILNGGLSRSLVAAHMLASIKIHCENQFRYSNEQKKWVKDARGCQEIVTVETSNDHKLICKYNLLKCPHQGCNVEVLKDDMTSHLVQCKYQSREKISCPFGTDICKFIGTKTEIDQHILNQLSDHLQVNNQRIDDKFNSLQQEFTKSIESIKESYNQQSDSLESQMQSLKQTFQSKLDRYKNSIMIDTDEKFRKYKDKTNEMIKHTTVHSEWVIENFGEKYKSKADQDSDDFKMGGFDWYISSYMDSEDDDTGQLGFYVFLHNNPGKLVKMCFTLEVVFSRSQRYSQRVTGFYNYQGIGKGYDIDPKPYLKGLQDNDSVTVRFKGFVASINDDPRKK</sequence>
<evidence type="ECO:0000256" key="7">
    <source>
        <dbReference type="ARBA" id="ARBA00022833"/>
    </source>
</evidence>
<evidence type="ECO:0000256" key="4">
    <source>
        <dbReference type="ARBA" id="ARBA00022723"/>
    </source>
</evidence>
<dbReference type="RefSeq" id="XP_004359871.1">
    <property type="nucleotide sequence ID" value="XM_004359814.1"/>
</dbReference>
<dbReference type="AlphaFoldDB" id="F4PQR2"/>
<dbReference type="KEGG" id="dfa:DFA_01909"/>
<comment type="subcellular location">
    <subcellularLocation>
        <location evidence="2">Cytoplasm</location>
    </subcellularLocation>
</comment>
<dbReference type="InterPro" id="IPR008974">
    <property type="entry name" value="TRAF-like"/>
</dbReference>
<feature type="zinc finger region" description="TRAF-type" evidence="8">
    <location>
        <begin position="121"/>
        <end position="171"/>
    </location>
</feature>
<evidence type="ECO:0000256" key="5">
    <source>
        <dbReference type="ARBA" id="ARBA00022737"/>
    </source>
</evidence>
<protein>
    <recommendedName>
        <fullName evidence="14">RING-type domain-containing protein</fullName>
    </recommendedName>
</protein>
<keyword evidence="6 8" id="KW-0863">Zinc-finger</keyword>
<dbReference type="GeneID" id="14872938"/>
<dbReference type="SUPFAM" id="SSF57850">
    <property type="entry name" value="RING/U-box"/>
    <property type="match status" value="1"/>
</dbReference>
<evidence type="ECO:0000256" key="2">
    <source>
        <dbReference type="ARBA" id="ARBA00004496"/>
    </source>
</evidence>